<keyword evidence="7 13" id="KW-0812">Transmembrane</keyword>
<feature type="transmembrane region" description="Helical" evidence="13">
    <location>
        <begin position="84"/>
        <end position="103"/>
    </location>
</feature>
<name>A0A844BK52_9RHOB</name>
<evidence type="ECO:0000256" key="14">
    <source>
        <dbReference type="SAM" id="SignalP"/>
    </source>
</evidence>
<keyword evidence="9" id="KW-0249">Electron transport</keyword>
<dbReference type="RefSeq" id="WP_153749265.1">
    <property type="nucleotide sequence ID" value="NZ_BAAADI010000004.1"/>
</dbReference>
<keyword evidence="10 13" id="KW-1133">Transmembrane helix</keyword>
<feature type="domain" description="Cytochrome b561 bacterial/Ni-hydrogenase" evidence="15">
    <location>
        <begin position="120"/>
        <end position="297"/>
    </location>
</feature>
<evidence type="ECO:0000256" key="9">
    <source>
        <dbReference type="ARBA" id="ARBA00022982"/>
    </source>
</evidence>
<dbReference type="AlphaFoldDB" id="A0A844BK52"/>
<comment type="similarity">
    <text evidence="3">Belongs to the formate dehydrogenase gamma subunit family.</text>
</comment>
<dbReference type="Gene3D" id="1.20.950.20">
    <property type="entry name" value="Transmembrane di-heme cytochromes, Chain C"/>
    <property type="match status" value="1"/>
</dbReference>
<proteinExistence type="inferred from homology"/>
<dbReference type="GO" id="GO:0046872">
    <property type="term" value="F:metal ion binding"/>
    <property type="evidence" value="ECO:0007669"/>
    <property type="project" value="UniProtKB-KW"/>
</dbReference>
<keyword evidence="4" id="KW-0813">Transport</keyword>
<dbReference type="NCBIfam" id="TIGR01583">
    <property type="entry name" value="formate-DH-gamm"/>
    <property type="match status" value="1"/>
</dbReference>
<dbReference type="GO" id="GO:0009055">
    <property type="term" value="F:electron transfer activity"/>
    <property type="evidence" value="ECO:0007669"/>
    <property type="project" value="InterPro"/>
</dbReference>
<evidence type="ECO:0000256" key="11">
    <source>
        <dbReference type="ARBA" id="ARBA00023004"/>
    </source>
</evidence>
<evidence type="ECO:0000256" key="10">
    <source>
        <dbReference type="ARBA" id="ARBA00022989"/>
    </source>
</evidence>
<evidence type="ECO:0000259" key="15">
    <source>
        <dbReference type="Pfam" id="PF01292"/>
    </source>
</evidence>
<dbReference type="SUPFAM" id="SSF81342">
    <property type="entry name" value="Transmembrane di-heme cytochromes"/>
    <property type="match status" value="1"/>
</dbReference>
<dbReference type="OrthoDB" id="9790598at2"/>
<dbReference type="GO" id="GO:0036397">
    <property type="term" value="F:formate dehydrogenase (quinone) activity"/>
    <property type="evidence" value="ECO:0007669"/>
    <property type="project" value="TreeGrafter"/>
</dbReference>
<evidence type="ECO:0000256" key="4">
    <source>
        <dbReference type="ARBA" id="ARBA00022448"/>
    </source>
</evidence>
<comment type="subcellular location">
    <subcellularLocation>
        <location evidence="2">Cell membrane</location>
        <topology evidence="2">Multi-pass membrane protein</topology>
    </subcellularLocation>
</comment>
<evidence type="ECO:0000313" key="16">
    <source>
        <dbReference type="EMBL" id="MRH21975.1"/>
    </source>
</evidence>
<sequence>MLKTLISRLPMLVLLASLTTLAAPAAQAQVNPTASSVQEQELMRALQTGDFVAGRVSIPDERAGALIKPGNKGWAGIQGTTLRVISVAAVLVTLTILAAFYAYRGRIRIDSGFSGRVIERFDGIERFGHWLLACSFVVLALTGLNFVVGRWTLLPLVGEDTFGTLSAWFKLAHNFMAWPFMLGLVWVFVTWVGRNLPSKVDVNWLKVAGGLFTRGLHPPAGKFNAGQKLLFWMVILGGVGLSYTGVFMLFPWLAGSPAEWQTYQVIHALFAAFMSVVIFGHIYIGSLGMQGAFSAMGSGKVDLNWAKEHHSLWVEEEVGHGKGAAGKPGAAATPAE</sequence>
<keyword evidence="5" id="KW-1003">Cell membrane</keyword>
<keyword evidence="12 13" id="KW-0472">Membrane</keyword>
<feature type="transmembrane region" description="Helical" evidence="13">
    <location>
        <begin position="130"/>
        <end position="151"/>
    </location>
</feature>
<evidence type="ECO:0000313" key="17">
    <source>
        <dbReference type="Proteomes" id="UP000466730"/>
    </source>
</evidence>
<evidence type="ECO:0000256" key="5">
    <source>
        <dbReference type="ARBA" id="ARBA00022475"/>
    </source>
</evidence>
<gene>
    <name evidence="16" type="ORF">GH815_13325</name>
</gene>
<organism evidence="16 17">
    <name type="scientific">Rhodovulum strictum</name>
    <dbReference type="NCBI Taxonomy" id="58314"/>
    <lineage>
        <taxon>Bacteria</taxon>
        <taxon>Pseudomonadati</taxon>
        <taxon>Pseudomonadota</taxon>
        <taxon>Alphaproteobacteria</taxon>
        <taxon>Rhodobacterales</taxon>
        <taxon>Paracoccaceae</taxon>
        <taxon>Rhodovulum</taxon>
    </lineage>
</organism>
<dbReference type="InterPro" id="IPR011577">
    <property type="entry name" value="Cyt_b561_bac/Ni-Hgenase"/>
</dbReference>
<dbReference type="GO" id="GO:0008863">
    <property type="term" value="F:formate dehydrogenase (NAD+) activity"/>
    <property type="evidence" value="ECO:0007669"/>
    <property type="project" value="InterPro"/>
</dbReference>
<dbReference type="GO" id="GO:0009326">
    <property type="term" value="C:formate dehydrogenase complex"/>
    <property type="evidence" value="ECO:0007669"/>
    <property type="project" value="InterPro"/>
</dbReference>
<evidence type="ECO:0000256" key="13">
    <source>
        <dbReference type="SAM" id="Phobius"/>
    </source>
</evidence>
<dbReference type="Proteomes" id="UP000466730">
    <property type="component" value="Unassembled WGS sequence"/>
</dbReference>
<keyword evidence="14" id="KW-0732">Signal</keyword>
<evidence type="ECO:0000256" key="3">
    <source>
        <dbReference type="ARBA" id="ARBA00010747"/>
    </source>
</evidence>
<keyword evidence="17" id="KW-1185">Reference proteome</keyword>
<feature type="transmembrane region" description="Helical" evidence="13">
    <location>
        <begin position="171"/>
        <end position="192"/>
    </location>
</feature>
<keyword evidence="6" id="KW-0349">Heme</keyword>
<evidence type="ECO:0000256" key="8">
    <source>
        <dbReference type="ARBA" id="ARBA00022723"/>
    </source>
</evidence>
<dbReference type="InterPro" id="IPR016174">
    <property type="entry name" value="Di-haem_cyt_TM"/>
</dbReference>
<dbReference type="GO" id="GO:0015944">
    <property type="term" value="P:formate oxidation"/>
    <property type="evidence" value="ECO:0007669"/>
    <property type="project" value="TreeGrafter"/>
</dbReference>
<evidence type="ECO:0000256" key="7">
    <source>
        <dbReference type="ARBA" id="ARBA00022692"/>
    </source>
</evidence>
<dbReference type="GO" id="GO:0009061">
    <property type="term" value="P:anaerobic respiration"/>
    <property type="evidence" value="ECO:0007669"/>
    <property type="project" value="TreeGrafter"/>
</dbReference>
<comment type="cofactor">
    <cofactor evidence="1">
        <name>heme</name>
        <dbReference type="ChEBI" id="CHEBI:30413"/>
    </cofactor>
</comment>
<feature type="transmembrane region" description="Helical" evidence="13">
    <location>
        <begin position="265"/>
        <end position="284"/>
    </location>
</feature>
<evidence type="ECO:0000256" key="2">
    <source>
        <dbReference type="ARBA" id="ARBA00004651"/>
    </source>
</evidence>
<feature type="chain" id="PRO_5032863471" evidence="14">
    <location>
        <begin position="23"/>
        <end position="336"/>
    </location>
</feature>
<protein>
    <submittedName>
        <fullName evidence="16">Formate dehydrogenase subunit gamma</fullName>
    </submittedName>
</protein>
<dbReference type="Pfam" id="PF01292">
    <property type="entry name" value="Ni_hydr_CYTB"/>
    <property type="match status" value="1"/>
</dbReference>
<reference evidence="16 17" key="1">
    <citation type="submission" date="2019-11" db="EMBL/GenBank/DDBJ databases">
        <title>Draft Whole-Genome sequence of the marine photosynthetic bacterium Rhodovulum strictum DSM 11289.</title>
        <authorList>
            <person name="Kyndt J.A."/>
            <person name="Meyer T.E."/>
        </authorList>
    </citation>
    <scope>NUCLEOTIDE SEQUENCE [LARGE SCALE GENOMIC DNA]</scope>
    <source>
        <strain evidence="16 17">DSM 11289</strain>
    </source>
</reference>
<comment type="caution">
    <text evidence="16">The sequence shown here is derived from an EMBL/GenBank/DDBJ whole genome shotgun (WGS) entry which is preliminary data.</text>
</comment>
<keyword evidence="11" id="KW-0408">Iron</keyword>
<dbReference type="EMBL" id="WJPO01000022">
    <property type="protein sequence ID" value="MRH21975.1"/>
    <property type="molecule type" value="Genomic_DNA"/>
</dbReference>
<dbReference type="GO" id="GO:0005886">
    <property type="term" value="C:plasma membrane"/>
    <property type="evidence" value="ECO:0007669"/>
    <property type="project" value="UniProtKB-SubCell"/>
</dbReference>
<evidence type="ECO:0000256" key="1">
    <source>
        <dbReference type="ARBA" id="ARBA00001971"/>
    </source>
</evidence>
<evidence type="ECO:0000256" key="12">
    <source>
        <dbReference type="ARBA" id="ARBA00023136"/>
    </source>
</evidence>
<feature type="signal peptide" evidence="14">
    <location>
        <begin position="1"/>
        <end position="22"/>
    </location>
</feature>
<dbReference type="PANTHER" id="PTHR30074:SF6">
    <property type="entry name" value="FORMATE DEHYDROGENASE GAMMA SUBUNIT"/>
    <property type="match status" value="1"/>
</dbReference>
<dbReference type="InterPro" id="IPR051817">
    <property type="entry name" value="FDH_cytochrome_b556_subunit"/>
</dbReference>
<evidence type="ECO:0000256" key="6">
    <source>
        <dbReference type="ARBA" id="ARBA00022617"/>
    </source>
</evidence>
<feature type="transmembrane region" description="Helical" evidence="13">
    <location>
        <begin position="229"/>
        <end position="253"/>
    </location>
</feature>
<dbReference type="PANTHER" id="PTHR30074">
    <property type="entry name" value="FORMATE DEHYDROGENASE, NITRATE-INDUCIBLE, CYTOCHROME B556 FDN SUBUNIT"/>
    <property type="match status" value="1"/>
</dbReference>
<keyword evidence="8" id="KW-0479">Metal-binding</keyword>
<dbReference type="GO" id="GO:0022904">
    <property type="term" value="P:respiratory electron transport chain"/>
    <property type="evidence" value="ECO:0007669"/>
    <property type="project" value="InterPro"/>
</dbReference>
<dbReference type="InterPro" id="IPR006471">
    <property type="entry name" value="Formate_DH_gsu"/>
</dbReference>
<accession>A0A844BK52</accession>